<sequence length="37" mass="4426">MTRAFVTTLEVDEPAQRMYTRHGFRELARSIHYSLEL</sequence>
<protein>
    <submittedName>
        <fullName evidence="1">Uncharacterized protein</fullName>
    </submittedName>
</protein>
<dbReference type="Gene3D" id="3.40.630.30">
    <property type="match status" value="1"/>
</dbReference>
<organism evidence="1">
    <name type="scientific">candidate division TA06 bacterium ADurb.Bin417</name>
    <dbReference type="NCBI Taxonomy" id="1852828"/>
    <lineage>
        <taxon>Bacteria</taxon>
        <taxon>Bacteria division TA06</taxon>
    </lineage>
</organism>
<accession>A0A1V5MDK7</accession>
<evidence type="ECO:0000313" key="1">
    <source>
        <dbReference type="EMBL" id="OPZ91317.1"/>
    </source>
</evidence>
<reference evidence="1" key="1">
    <citation type="submission" date="2017-02" db="EMBL/GenBank/DDBJ databases">
        <title>Delving into the versatile metabolic prowess of the omnipresent phylum Bacteroidetes.</title>
        <authorList>
            <person name="Nobu M.K."/>
            <person name="Mei R."/>
            <person name="Narihiro T."/>
            <person name="Kuroda K."/>
            <person name="Liu W.-T."/>
        </authorList>
    </citation>
    <scope>NUCLEOTIDE SEQUENCE</scope>
    <source>
        <strain evidence="1">ADurb.Bin417</strain>
    </source>
</reference>
<dbReference type="Proteomes" id="UP000485484">
    <property type="component" value="Unassembled WGS sequence"/>
</dbReference>
<proteinExistence type="predicted"/>
<dbReference type="AlphaFoldDB" id="A0A1V5MDK7"/>
<name>A0A1V5MDK7_UNCT6</name>
<dbReference type="SUPFAM" id="SSF55729">
    <property type="entry name" value="Acyl-CoA N-acyltransferases (Nat)"/>
    <property type="match status" value="1"/>
</dbReference>
<comment type="caution">
    <text evidence="1">The sequence shown here is derived from an EMBL/GenBank/DDBJ whole genome shotgun (WGS) entry which is preliminary data.</text>
</comment>
<dbReference type="EMBL" id="MWAK01000185">
    <property type="protein sequence ID" value="OPZ91317.1"/>
    <property type="molecule type" value="Genomic_DNA"/>
</dbReference>
<gene>
    <name evidence="1" type="ORF">BWY73_01121</name>
</gene>
<dbReference type="InterPro" id="IPR016181">
    <property type="entry name" value="Acyl_CoA_acyltransferase"/>
</dbReference>